<keyword evidence="4 7" id="KW-0378">Hydrolase</keyword>
<evidence type="ECO:0000259" key="9">
    <source>
        <dbReference type="Pfam" id="PF00082"/>
    </source>
</evidence>
<dbReference type="SUPFAM" id="SSF52743">
    <property type="entry name" value="Subtilisin-like"/>
    <property type="match status" value="1"/>
</dbReference>
<keyword evidence="2" id="KW-0964">Secreted</keyword>
<feature type="active site" description="Charge relay system" evidence="6 7">
    <location>
        <position position="236"/>
    </location>
</feature>
<dbReference type="PANTHER" id="PTHR43806:SF11">
    <property type="entry name" value="CEREVISIN-RELATED"/>
    <property type="match status" value="1"/>
</dbReference>
<dbReference type="InterPro" id="IPR000209">
    <property type="entry name" value="Peptidase_S8/S53_dom"/>
</dbReference>
<dbReference type="SUPFAM" id="SSF54897">
    <property type="entry name" value="Protease propeptides/inhibitors"/>
    <property type="match status" value="1"/>
</dbReference>
<evidence type="ECO:0000256" key="2">
    <source>
        <dbReference type="ARBA" id="ARBA00022512"/>
    </source>
</evidence>
<feature type="active site" description="Charge relay system" evidence="6 7">
    <location>
        <position position="192"/>
    </location>
</feature>
<dbReference type="CDD" id="cd00538">
    <property type="entry name" value="PA"/>
    <property type="match status" value="1"/>
</dbReference>
<dbReference type="InterPro" id="IPR015500">
    <property type="entry name" value="Peptidase_S8_subtilisin-rel"/>
</dbReference>
<dbReference type="PROSITE" id="PS00138">
    <property type="entry name" value="SUBTILASE_SER"/>
    <property type="match status" value="1"/>
</dbReference>
<keyword evidence="13" id="KW-1185">Reference proteome</keyword>
<reference evidence="12 13" key="1">
    <citation type="submission" date="2020-05" db="EMBL/GenBank/DDBJ databases">
        <authorList>
            <person name="Whitworth D."/>
        </authorList>
    </citation>
    <scope>NUCLEOTIDE SEQUENCE [LARGE SCALE GENOMIC DNA]</scope>
    <source>
        <strain evidence="12 13">AB043B</strain>
    </source>
</reference>
<comment type="similarity">
    <text evidence="1 7">Belongs to the peptidase S8 family.</text>
</comment>
<feature type="domain" description="Peptidase S8/S53" evidence="9">
    <location>
        <begin position="183"/>
        <end position="402"/>
    </location>
</feature>
<dbReference type="InterPro" id="IPR036852">
    <property type="entry name" value="Peptidase_S8/S53_dom_sf"/>
</dbReference>
<dbReference type="Pfam" id="PF02225">
    <property type="entry name" value="PA"/>
    <property type="match status" value="1"/>
</dbReference>
<dbReference type="PROSITE" id="PS51892">
    <property type="entry name" value="SUBTILASE"/>
    <property type="match status" value="1"/>
</dbReference>
<feature type="region of interest" description="Disordered" evidence="8">
    <location>
        <begin position="213"/>
        <end position="236"/>
    </location>
</feature>
<dbReference type="InterPro" id="IPR054399">
    <property type="entry name" value="Fervidolysin-like_N_prodom"/>
</dbReference>
<keyword evidence="3 7" id="KW-0645">Protease</keyword>
<dbReference type="InterPro" id="IPR003137">
    <property type="entry name" value="PA_domain"/>
</dbReference>
<name>A0A7Y4KJW9_9BACT</name>
<proteinExistence type="inferred from homology"/>
<dbReference type="Gene3D" id="3.30.70.80">
    <property type="entry name" value="Peptidase S8 propeptide/proteinase inhibitor I9"/>
    <property type="match status" value="1"/>
</dbReference>
<dbReference type="Gene3D" id="3.40.50.200">
    <property type="entry name" value="Peptidase S8/S53 domain"/>
    <property type="match status" value="1"/>
</dbReference>
<dbReference type="GO" id="GO:0004252">
    <property type="term" value="F:serine-type endopeptidase activity"/>
    <property type="evidence" value="ECO:0007669"/>
    <property type="project" value="UniProtKB-UniRule"/>
</dbReference>
<evidence type="ECO:0000259" key="11">
    <source>
        <dbReference type="Pfam" id="PF22148"/>
    </source>
</evidence>
<dbReference type="GO" id="GO:0006508">
    <property type="term" value="P:proteolysis"/>
    <property type="evidence" value="ECO:0007669"/>
    <property type="project" value="UniProtKB-KW"/>
</dbReference>
<sequence length="606" mass="61661">MKRWLWLGLGLSGLVASGCGSDPKPEPVVLPQACPGTAEASLPSTAVSALSTSPNTAPDGVIITYKPKVTASALAASADIVKAVERVGGTVKRRIPNLNMVSARLSPEAITALKANPDVLSVTPNRRVRAMALPTPPPLASWQGAFSTQGSVGEYTEGLKLVQAPQVWDANNDGIIDPGAATGEGVKVCVIDSGWDSKHPELKAAFLKGKDFVDDDDDPTDQSVSPKGEVTVGGGHGTHVSATILAQLGSGSGARVAPGEDPNGVVGVAPGASLLVARVLDTDGGGRTDDVIAAVDWCNSEGARVASLSLGAPDPSEDEQTVFEKVWNNGNGMLSVAASGNDGKRGIAYPAAYLPSVMAVGAVDLQGTIADFSQYGQELSVVGPGVNVLSATVLGAASLSQVTAASVPVTSRPLTYTAQGTYTGRLVNCGLGADRAACGEAATCEGFVAYVDRGDLFFEEKARNVIQAGARAIIIGDNVEDEGPGFTLGSANPHWVPTVSVSMASGAALKGLVGQEVTVSISGLDYQRESGTSMATPHVSGVAALVFSARPDLSAAHVRAVLEKTAQDDKTTPGVDERYGHGLVQAAKAVALARTLPQGGGPLPLP</sequence>
<dbReference type="Proteomes" id="UP000563426">
    <property type="component" value="Unassembled WGS sequence"/>
</dbReference>
<evidence type="ECO:0000256" key="6">
    <source>
        <dbReference type="PIRSR" id="PIRSR615500-1"/>
    </source>
</evidence>
<dbReference type="Pfam" id="PF00082">
    <property type="entry name" value="Peptidase_S8"/>
    <property type="match status" value="2"/>
</dbReference>
<dbReference type="PROSITE" id="PS51257">
    <property type="entry name" value="PROKAR_LIPOPROTEIN"/>
    <property type="match status" value="1"/>
</dbReference>
<evidence type="ECO:0000256" key="8">
    <source>
        <dbReference type="SAM" id="MobiDB-lite"/>
    </source>
</evidence>
<feature type="domain" description="Peptidase S8/S53" evidence="9">
    <location>
        <begin position="518"/>
        <end position="582"/>
    </location>
</feature>
<feature type="domain" description="PA" evidence="10">
    <location>
        <begin position="423"/>
        <end position="509"/>
    </location>
</feature>
<dbReference type="InterPro" id="IPR023828">
    <property type="entry name" value="Peptidase_S8_Ser-AS"/>
</dbReference>
<gene>
    <name evidence="12" type="ORF">HMI49_15885</name>
</gene>
<dbReference type="AlphaFoldDB" id="A0A7Y4KJW9"/>
<evidence type="ECO:0000256" key="5">
    <source>
        <dbReference type="ARBA" id="ARBA00022825"/>
    </source>
</evidence>
<keyword evidence="2" id="KW-0134">Cell wall</keyword>
<evidence type="ECO:0000256" key="1">
    <source>
        <dbReference type="ARBA" id="ARBA00011073"/>
    </source>
</evidence>
<protein>
    <submittedName>
        <fullName evidence="12">S8 family serine peptidase</fullName>
    </submittedName>
</protein>
<evidence type="ECO:0000256" key="4">
    <source>
        <dbReference type="ARBA" id="ARBA00022801"/>
    </source>
</evidence>
<evidence type="ECO:0000313" key="12">
    <source>
        <dbReference type="EMBL" id="NOK34680.1"/>
    </source>
</evidence>
<dbReference type="PANTHER" id="PTHR43806">
    <property type="entry name" value="PEPTIDASE S8"/>
    <property type="match status" value="1"/>
</dbReference>
<feature type="domain" description="Fervidolysin-like N-terminal prodomain" evidence="11">
    <location>
        <begin position="58"/>
        <end position="125"/>
    </location>
</feature>
<comment type="caution">
    <text evidence="12">The sequence shown here is derived from an EMBL/GenBank/DDBJ whole genome shotgun (WGS) entry which is preliminary data.</text>
</comment>
<dbReference type="EMBL" id="JABFJV010000079">
    <property type="protein sequence ID" value="NOK34680.1"/>
    <property type="molecule type" value="Genomic_DNA"/>
</dbReference>
<evidence type="ECO:0000256" key="3">
    <source>
        <dbReference type="ARBA" id="ARBA00022670"/>
    </source>
</evidence>
<evidence type="ECO:0000259" key="10">
    <source>
        <dbReference type="Pfam" id="PF02225"/>
    </source>
</evidence>
<dbReference type="Gene3D" id="3.50.30.30">
    <property type="match status" value="1"/>
</dbReference>
<dbReference type="RefSeq" id="WP_171435709.1">
    <property type="nucleotide sequence ID" value="NZ_JABFJV010000079.1"/>
</dbReference>
<dbReference type="Pfam" id="PF22148">
    <property type="entry name" value="Fervidolysin_NPro-like"/>
    <property type="match status" value="1"/>
</dbReference>
<evidence type="ECO:0000313" key="13">
    <source>
        <dbReference type="Proteomes" id="UP000563426"/>
    </source>
</evidence>
<feature type="active site" description="Charge relay system" evidence="6 7">
    <location>
        <position position="533"/>
    </location>
</feature>
<keyword evidence="5 7" id="KW-0720">Serine protease</keyword>
<dbReference type="PRINTS" id="PR00723">
    <property type="entry name" value="SUBTILISIN"/>
</dbReference>
<accession>A0A7Y4KJW9</accession>
<dbReference type="InterPro" id="IPR037045">
    <property type="entry name" value="S8pro/Inhibitor_I9_sf"/>
</dbReference>
<dbReference type="InterPro" id="IPR050131">
    <property type="entry name" value="Peptidase_S8_subtilisin-like"/>
</dbReference>
<organism evidence="12 13">
    <name type="scientific">Corallococcus exercitus</name>
    <dbReference type="NCBI Taxonomy" id="2316736"/>
    <lineage>
        <taxon>Bacteria</taxon>
        <taxon>Pseudomonadati</taxon>
        <taxon>Myxococcota</taxon>
        <taxon>Myxococcia</taxon>
        <taxon>Myxococcales</taxon>
        <taxon>Cystobacterineae</taxon>
        <taxon>Myxococcaceae</taxon>
        <taxon>Corallococcus</taxon>
    </lineage>
</organism>
<evidence type="ECO:0000256" key="7">
    <source>
        <dbReference type="PROSITE-ProRule" id="PRU01240"/>
    </source>
</evidence>